<keyword evidence="2 4" id="KW-0663">Pyridoxal phosphate</keyword>
<comment type="catalytic activity">
    <reaction evidence="4">
        <text>L-alanine = D-alanine</text>
        <dbReference type="Rhea" id="RHEA:20249"/>
        <dbReference type="ChEBI" id="CHEBI:57416"/>
        <dbReference type="ChEBI" id="CHEBI:57972"/>
        <dbReference type="EC" id="5.1.1.1"/>
    </reaction>
</comment>
<dbReference type="InterPro" id="IPR029066">
    <property type="entry name" value="PLP-binding_barrel"/>
</dbReference>
<keyword evidence="6" id="KW-0436">Ligase</keyword>
<dbReference type="PANTHER" id="PTHR30511">
    <property type="entry name" value="ALANINE RACEMASE"/>
    <property type="match status" value="1"/>
</dbReference>
<dbReference type="SUPFAM" id="SSF51419">
    <property type="entry name" value="PLP-binding barrel"/>
    <property type="match status" value="1"/>
</dbReference>
<proteinExistence type="inferred from homology"/>
<dbReference type="Gene3D" id="2.40.37.10">
    <property type="entry name" value="Lyase, Ornithine Decarboxylase, Chain A, domain 1"/>
    <property type="match status" value="1"/>
</dbReference>
<dbReference type="RefSeq" id="WP_354662329.1">
    <property type="nucleotide sequence ID" value="NZ_JBEXAC010000002.1"/>
</dbReference>
<protein>
    <recommendedName>
        <fullName evidence="4">Alanine racemase</fullName>
        <ecNumber evidence="4">5.1.1.1</ecNumber>
    </recommendedName>
</protein>
<dbReference type="Gene3D" id="3.90.190.20">
    <property type="entry name" value="Mur ligase, C-terminal domain"/>
    <property type="match status" value="1"/>
</dbReference>
<dbReference type="NCBIfam" id="NF008897">
    <property type="entry name" value="PRK11930.1"/>
    <property type="match status" value="1"/>
</dbReference>
<dbReference type="PRINTS" id="PR00992">
    <property type="entry name" value="ALARACEMASE"/>
</dbReference>
<dbReference type="CDD" id="cd00430">
    <property type="entry name" value="PLPDE_III_AR"/>
    <property type="match status" value="1"/>
</dbReference>
<feature type="active site" description="Proton acceptor; specific for L-alanine" evidence="4">
    <location>
        <position position="728"/>
    </location>
</feature>
<evidence type="ECO:0000313" key="6">
    <source>
        <dbReference type="EMBL" id="MET6999767.1"/>
    </source>
</evidence>
<dbReference type="HAMAP" id="MF_01201">
    <property type="entry name" value="Ala_racemase"/>
    <property type="match status" value="1"/>
</dbReference>
<comment type="function">
    <text evidence="4">Catalyzes the interconversion of L-alanine and D-alanine. May also act on other amino acids.</text>
</comment>
<name>A0ABV2T9R0_9BACT</name>
<dbReference type="NCBIfam" id="TIGR00492">
    <property type="entry name" value="alr"/>
    <property type="match status" value="1"/>
</dbReference>
<dbReference type="SUPFAM" id="SSF53623">
    <property type="entry name" value="MurD-like peptide ligases, catalytic domain"/>
    <property type="match status" value="1"/>
</dbReference>
<dbReference type="InterPro" id="IPR009006">
    <property type="entry name" value="Ala_racemase/Decarboxylase_C"/>
</dbReference>
<evidence type="ECO:0000259" key="5">
    <source>
        <dbReference type="SMART" id="SM01005"/>
    </source>
</evidence>
<dbReference type="Gene3D" id="3.40.1390.10">
    <property type="entry name" value="MurE/MurF, N-terminal domain"/>
    <property type="match status" value="1"/>
</dbReference>
<reference evidence="6 7" key="1">
    <citation type="submission" date="2024-06" db="EMBL/GenBank/DDBJ databases">
        <title>Chitinophaga defluvii sp. nov., isolated from municipal sewage.</title>
        <authorList>
            <person name="Zhang L."/>
        </authorList>
    </citation>
    <scope>NUCLEOTIDE SEQUENCE [LARGE SCALE GENOMIC DNA]</scope>
    <source>
        <strain evidence="6 7">H8</strain>
    </source>
</reference>
<dbReference type="Pfam" id="PF01168">
    <property type="entry name" value="Ala_racemase_N"/>
    <property type="match status" value="1"/>
</dbReference>
<accession>A0ABV2T9R0</accession>
<dbReference type="Gene3D" id="3.40.1190.10">
    <property type="entry name" value="Mur-like, catalytic domain"/>
    <property type="match status" value="1"/>
</dbReference>
<dbReference type="Pfam" id="PF08245">
    <property type="entry name" value="Mur_ligase_M"/>
    <property type="match status" value="1"/>
</dbReference>
<evidence type="ECO:0000256" key="1">
    <source>
        <dbReference type="ARBA" id="ARBA00001933"/>
    </source>
</evidence>
<comment type="similarity">
    <text evidence="4">Belongs to the alanine racemase family.</text>
</comment>
<comment type="caution">
    <text evidence="6">The sequence shown here is derived from an EMBL/GenBank/DDBJ whole genome shotgun (WGS) entry which is preliminary data.</text>
</comment>
<dbReference type="PANTHER" id="PTHR30511:SF0">
    <property type="entry name" value="ALANINE RACEMASE, CATABOLIC-RELATED"/>
    <property type="match status" value="1"/>
</dbReference>
<dbReference type="Proteomes" id="UP001549749">
    <property type="component" value="Unassembled WGS sequence"/>
</dbReference>
<dbReference type="SUPFAM" id="SSF63418">
    <property type="entry name" value="MurE/MurF N-terminal domain"/>
    <property type="match status" value="1"/>
</dbReference>
<dbReference type="Gene3D" id="3.20.20.10">
    <property type="entry name" value="Alanine racemase"/>
    <property type="match status" value="1"/>
</dbReference>
<organism evidence="6 7">
    <name type="scientific">Chitinophaga defluvii</name>
    <dbReference type="NCBI Taxonomy" id="3163343"/>
    <lineage>
        <taxon>Bacteria</taxon>
        <taxon>Pseudomonadati</taxon>
        <taxon>Bacteroidota</taxon>
        <taxon>Chitinophagia</taxon>
        <taxon>Chitinophagales</taxon>
        <taxon>Chitinophagaceae</taxon>
        <taxon>Chitinophaga</taxon>
    </lineage>
</organism>
<feature type="active site" description="Proton acceptor; specific for D-alanine" evidence="4">
    <location>
        <position position="502"/>
    </location>
</feature>
<gene>
    <name evidence="6" type="ORF">ABR189_20425</name>
</gene>
<dbReference type="SUPFAM" id="SSF50621">
    <property type="entry name" value="Alanine racemase C-terminal domain-like"/>
    <property type="match status" value="1"/>
</dbReference>
<dbReference type="InterPro" id="IPR001608">
    <property type="entry name" value="Ala_racemase_N"/>
</dbReference>
<feature type="binding site" evidence="4">
    <location>
        <position position="600"/>
    </location>
    <ligand>
        <name>substrate</name>
    </ligand>
</feature>
<dbReference type="InterPro" id="IPR036615">
    <property type="entry name" value="Mur_ligase_C_dom_sf"/>
</dbReference>
<keyword evidence="3 4" id="KW-0413">Isomerase</keyword>
<evidence type="ECO:0000256" key="2">
    <source>
        <dbReference type="ARBA" id="ARBA00022898"/>
    </source>
</evidence>
<feature type="modified residue" description="N6-(pyridoxal phosphate)lysine" evidence="4">
    <location>
        <position position="502"/>
    </location>
</feature>
<dbReference type="InterPro" id="IPR011079">
    <property type="entry name" value="Ala_racemase_C"/>
</dbReference>
<dbReference type="EC" id="5.1.1.1" evidence="4"/>
<dbReference type="InterPro" id="IPR036565">
    <property type="entry name" value="Mur-like_cat_sf"/>
</dbReference>
<comment type="pathway">
    <text evidence="4">Amino-acid biosynthesis; D-alanine biosynthesis; D-alanine from L-alanine: step 1/1.</text>
</comment>
<dbReference type="InterPro" id="IPR000821">
    <property type="entry name" value="Ala_racemase"/>
</dbReference>
<keyword evidence="7" id="KW-1185">Reference proteome</keyword>
<dbReference type="InterPro" id="IPR013221">
    <property type="entry name" value="Mur_ligase_cen"/>
</dbReference>
<dbReference type="Pfam" id="PF00842">
    <property type="entry name" value="Ala_racemase_C"/>
    <property type="match status" value="1"/>
</dbReference>
<dbReference type="SMART" id="SM01005">
    <property type="entry name" value="Ala_racemase_C"/>
    <property type="match status" value="1"/>
</dbReference>
<sequence>MYNAESINKILKGELLQQTGFPEIEHLLLDSRKMSFPETSLFIPLVSARRNAHQYMEELYRKGVSNFVVSEQIALENFPKANIILVKDTLQALHALVAYHRQQFHIPVIGITGSNGKTIIKEWLYQLLEKDYNIVRSPKSYNSQIGVPLSVWQMKPEHQLAIFEAGISQPGEMVNLEKIIRPNIGIFTNIGEAHNEGFLNIRQKINEKLVLFAKSELLIYCKDYLVLNECVLTFHAQFGKKDNQEGHQLLSWSRKTDADLRITTVEKGDTHTSIEALYKQAHTLSIRIPFVDEGSIENAIHCWAIMLHLGMEATVIQQRMELLSNIAMRLELKQGINNCSVINDSYSLDLGSLTIALDFLQQQQQHPTRTVILSDILQSGKGEASLYEEVASLLQKKGVQKLIAIGKNISREKKCFQQIPDLKTQFFNTTDEFIQQFNSAEFQHETILVKGARVFEFERIGKLLEQKAHQTILEINLSAIAHNVQQYQALLKPGTRLMAMVKAFSYGSGSFEIANLLQFHGVDYLAVAYADEGVELRRAGITMPIMVMNPEPSTFDAILHWNLEPEIYSMQILLQFEEEVSAAGKTQFPIHIKLDTGMHRLGFEKKHIPELAKILTENTLLKVQSIFSHLAASEDPAKDSLTQQQGRLFFDMSHELQKALGYAVIRHISNSAAIARHPDLQLDMVRLGIGMYGIDSSKEMKDKLRNVSTLKTTIAQLKHLEAGDTVGYGATWEAKGPATIATVRIGYADGYPRRLANGKGKMLIHGKLAPVVGVVAMDMLMLDVTHIPEAMEGDEVIVFGQDLSVHLLSTWADTIPYEILTGISQRVKRVYFQE</sequence>
<feature type="binding site" evidence="4">
    <location>
        <position position="777"/>
    </location>
    <ligand>
        <name>substrate</name>
    </ligand>
</feature>
<comment type="cofactor">
    <cofactor evidence="1 4">
        <name>pyridoxal 5'-phosphate</name>
        <dbReference type="ChEBI" id="CHEBI:597326"/>
    </cofactor>
</comment>
<dbReference type="GO" id="GO:0016874">
    <property type="term" value="F:ligase activity"/>
    <property type="evidence" value="ECO:0007669"/>
    <property type="project" value="UniProtKB-KW"/>
</dbReference>
<dbReference type="EMBL" id="JBEXAC010000002">
    <property type="protein sequence ID" value="MET6999767.1"/>
    <property type="molecule type" value="Genomic_DNA"/>
</dbReference>
<dbReference type="InterPro" id="IPR035911">
    <property type="entry name" value="MurE/MurF_N"/>
</dbReference>
<evidence type="ECO:0000313" key="7">
    <source>
        <dbReference type="Proteomes" id="UP001549749"/>
    </source>
</evidence>
<dbReference type="SUPFAM" id="SSF53244">
    <property type="entry name" value="MurD-like peptide ligases, peptide-binding domain"/>
    <property type="match status" value="1"/>
</dbReference>
<evidence type="ECO:0000256" key="4">
    <source>
        <dbReference type="HAMAP-Rule" id="MF_01201"/>
    </source>
</evidence>
<evidence type="ECO:0000256" key="3">
    <source>
        <dbReference type="ARBA" id="ARBA00023235"/>
    </source>
</evidence>
<feature type="domain" description="Alanine racemase C-terminal" evidence="5">
    <location>
        <begin position="707"/>
        <end position="832"/>
    </location>
</feature>